<dbReference type="PANTHER" id="PTHR24413">
    <property type="entry name" value="SPECKLE-TYPE POZ PROTEIN"/>
    <property type="match status" value="1"/>
</dbReference>
<evidence type="ECO:0000313" key="4">
    <source>
        <dbReference type="Proteomes" id="UP000247702"/>
    </source>
</evidence>
<evidence type="ECO:0000313" key="3">
    <source>
        <dbReference type="EMBL" id="GET04232.1"/>
    </source>
</evidence>
<dbReference type="EMBL" id="BEXD01003948">
    <property type="protein sequence ID" value="GBC04447.1"/>
    <property type="molecule type" value="Genomic_DNA"/>
</dbReference>
<dbReference type="Proteomes" id="UP000615446">
    <property type="component" value="Unassembled WGS sequence"/>
</dbReference>
<dbReference type="SMART" id="SM00225">
    <property type="entry name" value="BTB"/>
    <property type="match status" value="1"/>
</dbReference>
<dbReference type="Gene3D" id="2.60.210.10">
    <property type="entry name" value="Apoptosis, Tumor Necrosis Factor Receptor Associated Protein 2, Chain A"/>
    <property type="match status" value="1"/>
</dbReference>
<dbReference type="CDD" id="cd00121">
    <property type="entry name" value="MATH"/>
    <property type="match status" value="1"/>
</dbReference>
<accession>A0A2Z6SFY4</accession>
<protein>
    <submittedName>
        <fullName evidence="3">BTB/POZ protein</fullName>
    </submittedName>
</protein>
<dbReference type="PROSITE" id="PS50097">
    <property type="entry name" value="BTB"/>
    <property type="match status" value="1"/>
</dbReference>
<reference evidence="3" key="2">
    <citation type="submission" date="2019-10" db="EMBL/GenBank/DDBJ databases">
        <title>Conservation and host-specific expression of non-tandemly repeated heterogenous ribosome RNA gene in arbuscular mycorrhizal fungi.</title>
        <authorList>
            <person name="Maeda T."/>
            <person name="Kobayashi Y."/>
            <person name="Nakagawa T."/>
            <person name="Ezawa T."/>
            <person name="Yamaguchi K."/>
            <person name="Bino T."/>
            <person name="Nishimoto Y."/>
            <person name="Shigenobu S."/>
            <person name="Kawaguchi M."/>
        </authorList>
    </citation>
    <scope>NUCLEOTIDE SEQUENCE</scope>
    <source>
        <strain evidence="3">HR1</strain>
    </source>
</reference>
<comment type="caution">
    <text evidence="2">The sequence shown here is derived from an EMBL/GenBank/DDBJ whole genome shotgun (WGS) entry which is preliminary data.</text>
</comment>
<evidence type="ECO:0000259" key="1">
    <source>
        <dbReference type="PROSITE" id="PS50097"/>
    </source>
</evidence>
<dbReference type="OrthoDB" id="45365at2759"/>
<evidence type="ECO:0000313" key="2">
    <source>
        <dbReference type="EMBL" id="GBC04447.1"/>
    </source>
</evidence>
<name>A0A2Z6SFY4_9GLOM</name>
<dbReference type="SUPFAM" id="SSF54695">
    <property type="entry name" value="POZ domain"/>
    <property type="match status" value="1"/>
</dbReference>
<organism evidence="2 4">
    <name type="scientific">Rhizophagus clarus</name>
    <dbReference type="NCBI Taxonomy" id="94130"/>
    <lineage>
        <taxon>Eukaryota</taxon>
        <taxon>Fungi</taxon>
        <taxon>Fungi incertae sedis</taxon>
        <taxon>Mucoromycota</taxon>
        <taxon>Glomeromycotina</taxon>
        <taxon>Glomeromycetes</taxon>
        <taxon>Glomerales</taxon>
        <taxon>Glomeraceae</taxon>
        <taxon>Rhizophagus</taxon>
    </lineage>
</organism>
<dbReference type="Proteomes" id="UP000247702">
    <property type="component" value="Unassembled WGS sequence"/>
</dbReference>
<dbReference type="AlphaFoldDB" id="A0A2Z6SFY4"/>
<dbReference type="InterPro" id="IPR008974">
    <property type="entry name" value="TRAF-like"/>
</dbReference>
<proteinExistence type="predicted"/>
<keyword evidence="4" id="KW-1185">Reference proteome</keyword>
<dbReference type="InterPro" id="IPR011333">
    <property type="entry name" value="SKP1/BTB/POZ_sf"/>
</dbReference>
<gene>
    <name evidence="3" type="ORF">RCL2_003053900</name>
    <name evidence="2" type="ORF">RclHR1_00570003</name>
</gene>
<dbReference type="Gene3D" id="3.30.710.10">
    <property type="entry name" value="Potassium Channel Kv1.1, Chain A"/>
    <property type="match status" value="1"/>
</dbReference>
<dbReference type="InterPro" id="IPR000210">
    <property type="entry name" value="BTB/POZ_dom"/>
</dbReference>
<dbReference type="Pfam" id="PF00651">
    <property type="entry name" value="BTB"/>
    <property type="match status" value="1"/>
</dbReference>
<dbReference type="SUPFAM" id="SSF49599">
    <property type="entry name" value="TRAF domain-like"/>
    <property type="match status" value="1"/>
</dbReference>
<sequence>MTTTTMTTTTTTNNQLHLQPTFSSQPLQAFLPQPPSQPPLPVQRHRQAYTFSWTLRGFNELYRQMSHSNFTYSDRFHTPRGTHDPSLLCPPGWNDFSLIFPSQRSNLNCFDDTAYNWRIRLYPNGSIKKLPTHISIYLEAIQTLFEKQHFITKRSIQFKIQVFRLVKSKSHQNNYNCNSNNNNNNNNNITNINSQLDVWKETPILIYESKDLLKFDYEFQNSNTLFGIPSIGTFSNLFPHVDPNLEDVDITVRLSIYNNNLTNDIITPYTPFYRNDFIEPEPIMRSPASFERFFNNETFYDVAFTFDNGMRTIKAHRIILSQRSEYFEKFLSGAWSSGDGNMKVIPIKQIPFEAFRVILFYLYTLKLQDDLDFDVLRDIYTNADMMRLEQLTQLVADRIIHLVNLENCHYLLDLAWNSNSYTSKIILKTAAYDFVFKNWNLLRSSESIKFLICNAPSIDCIEELMEAKMFGVAK</sequence>
<dbReference type="EMBL" id="BLAL01000338">
    <property type="protein sequence ID" value="GET04232.1"/>
    <property type="molecule type" value="Genomic_DNA"/>
</dbReference>
<dbReference type="GO" id="GO:0030163">
    <property type="term" value="P:protein catabolic process"/>
    <property type="evidence" value="ECO:0007669"/>
    <property type="project" value="UniProtKB-ARBA"/>
</dbReference>
<reference evidence="2 4" key="1">
    <citation type="submission" date="2017-11" db="EMBL/GenBank/DDBJ databases">
        <title>The genome of Rhizophagus clarus HR1 reveals common genetic basis of auxotrophy among arbuscular mycorrhizal fungi.</title>
        <authorList>
            <person name="Kobayashi Y."/>
        </authorList>
    </citation>
    <scope>NUCLEOTIDE SEQUENCE [LARGE SCALE GENOMIC DNA]</scope>
    <source>
        <strain evidence="2 4">HR1</strain>
    </source>
</reference>
<feature type="domain" description="BTB" evidence="1">
    <location>
        <begin position="300"/>
        <end position="371"/>
    </location>
</feature>
<dbReference type="InterPro" id="IPR002083">
    <property type="entry name" value="MATH/TRAF_dom"/>
</dbReference>